<evidence type="ECO:0000313" key="4">
    <source>
        <dbReference type="Proteomes" id="UP000019095"/>
    </source>
</evidence>
<proteinExistence type="predicted"/>
<evidence type="ECO:0000256" key="2">
    <source>
        <dbReference type="ARBA" id="ARBA00022679"/>
    </source>
</evidence>
<reference evidence="3 4" key="1">
    <citation type="journal article" date="2014" name="Microbiology">
        <title>Unravelling the complete genome sequence of Advenella mimigardefordensis strain DPN7T and novel insights in the catabolism of the xenobiotic polythioester precursor 3,3'-dithiodipropionate.</title>
        <authorList>
            <person name="Wubbeler J.H."/>
            <person name="Hiessl S."/>
            <person name="Schuldes J."/>
            <person name="Thurmer A."/>
            <person name="Daniel R."/>
            <person name="Steinbuchel A."/>
        </authorList>
    </citation>
    <scope>NUCLEOTIDE SEQUENCE [LARGE SCALE GENOMIC DNA]</scope>
    <source>
        <strain evidence="4">DSM 17166 / LMG 22922 / DPN7</strain>
    </source>
</reference>
<dbReference type="eggNOG" id="COG0859">
    <property type="taxonomic scope" value="Bacteria"/>
</dbReference>
<dbReference type="InterPro" id="IPR002201">
    <property type="entry name" value="Glyco_trans_9"/>
</dbReference>
<accession>W0P7H8</accession>
<dbReference type="PATRIC" id="fig|1247726.3.peg.759"/>
<dbReference type="STRING" id="1247726.MIM_c06980"/>
<dbReference type="RefSeq" id="WP_025371404.1">
    <property type="nucleotide sequence ID" value="NZ_CP003915.1"/>
</dbReference>
<organism evidence="3 4">
    <name type="scientific">Advenella mimigardefordensis (strain DSM 17166 / LMG 22922 / DPN7)</name>
    <dbReference type="NCBI Taxonomy" id="1247726"/>
    <lineage>
        <taxon>Bacteria</taxon>
        <taxon>Pseudomonadati</taxon>
        <taxon>Pseudomonadota</taxon>
        <taxon>Betaproteobacteria</taxon>
        <taxon>Burkholderiales</taxon>
        <taxon>Alcaligenaceae</taxon>
    </lineage>
</organism>
<dbReference type="Gene3D" id="3.40.50.2000">
    <property type="entry name" value="Glycogen Phosphorylase B"/>
    <property type="match status" value="1"/>
</dbReference>
<dbReference type="EMBL" id="CP003915">
    <property type="protein sequence ID" value="AHG62799.1"/>
    <property type="molecule type" value="Genomic_DNA"/>
</dbReference>
<keyword evidence="2 3" id="KW-0808">Transferase</keyword>
<sequence length="316" mass="35528">MGKQEKVAILMAPRLGDSLLMMVIANNFRHNGAQVSIFGDYIWQLRDWFPGFEIHRSLAEEQAQAALCDFDRAIQMHPGWPFDLTRYHPTVTIYDEHVVVTGKGFVKAYQMRDFCRDFFGHSGTTHANGLVAPDGMAKHRHPKRVAIHPTSTGALRCWAPRHFGKLAKDLIKAGYEPAFIVSPAERADWEWVTRLGAELPDNPGLSGVASYIRESGWFIGNESGIGHLASATGIPVLTLTGRMKRTRAWRPAWSHSRIVAPWYIPGGRLRDRYWRRLLTPQHVLWAFGKLRSDTAASGNPHINNDIDTDINVGEAV</sequence>
<dbReference type="SUPFAM" id="SSF53756">
    <property type="entry name" value="UDP-Glycosyltransferase/glycogen phosphorylase"/>
    <property type="match status" value="1"/>
</dbReference>
<dbReference type="AlphaFoldDB" id="W0P7H8"/>
<dbReference type="Proteomes" id="UP000019095">
    <property type="component" value="Chromosome"/>
</dbReference>
<gene>
    <name evidence="3" type="ORF">MIM_c06980</name>
</gene>
<dbReference type="OrthoDB" id="9797795at2"/>
<name>W0P7H8_ADVMD</name>
<dbReference type="KEGG" id="amim:MIM_c06980"/>
<keyword evidence="1" id="KW-0328">Glycosyltransferase</keyword>
<protein>
    <submittedName>
        <fullName evidence="3">Putative glycosyltransferase</fullName>
    </submittedName>
</protein>
<dbReference type="GO" id="GO:0009244">
    <property type="term" value="P:lipopolysaccharide core region biosynthetic process"/>
    <property type="evidence" value="ECO:0007669"/>
    <property type="project" value="TreeGrafter"/>
</dbReference>
<evidence type="ECO:0000313" key="3">
    <source>
        <dbReference type="EMBL" id="AHG62799.1"/>
    </source>
</evidence>
<dbReference type="GO" id="GO:0008713">
    <property type="term" value="F:ADP-heptose-lipopolysaccharide heptosyltransferase activity"/>
    <property type="evidence" value="ECO:0007669"/>
    <property type="project" value="TreeGrafter"/>
</dbReference>
<dbReference type="Pfam" id="PF01075">
    <property type="entry name" value="Glyco_transf_9"/>
    <property type="match status" value="1"/>
</dbReference>
<dbReference type="InterPro" id="IPR051199">
    <property type="entry name" value="LPS_LOS_Heptosyltrfase"/>
</dbReference>
<dbReference type="HOGENOM" id="CLU_070752_0_0_4"/>
<keyword evidence="4" id="KW-1185">Reference proteome</keyword>
<dbReference type="GO" id="GO:0005829">
    <property type="term" value="C:cytosol"/>
    <property type="evidence" value="ECO:0007669"/>
    <property type="project" value="TreeGrafter"/>
</dbReference>
<dbReference type="PANTHER" id="PTHR30160">
    <property type="entry name" value="TETRAACYLDISACCHARIDE 4'-KINASE-RELATED"/>
    <property type="match status" value="1"/>
</dbReference>
<evidence type="ECO:0000256" key="1">
    <source>
        <dbReference type="ARBA" id="ARBA00022676"/>
    </source>
</evidence>